<keyword evidence="1" id="KW-0472">Membrane</keyword>
<feature type="transmembrane region" description="Helical" evidence="1">
    <location>
        <begin position="232"/>
        <end position="252"/>
    </location>
</feature>
<dbReference type="EMBL" id="JADBDZ010000001">
    <property type="protein sequence ID" value="MBE1531128.1"/>
    <property type="molecule type" value="Genomic_DNA"/>
</dbReference>
<reference evidence="3 4" key="1">
    <citation type="submission" date="2020-10" db="EMBL/GenBank/DDBJ databases">
        <title>Sequencing the genomes of 1000 actinobacteria strains.</title>
        <authorList>
            <person name="Klenk H.-P."/>
        </authorList>
    </citation>
    <scope>NUCLEOTIDE SEQUENCE [LARGE SCALE GENOMIC DNA]</scope>
    <source>
        <strain evidence="3 4">DSM 46744</strain>
    </source>
</reference>
<organism evidence="3 4">
    <name type="scientific">Actinomadura algeriensis</name>
    <dbReference type="NCBI Taxonomy" id="1679523"/>
    <lineage>
        <taxon>Bacteria</taxon>
        <taxon>Bacillati</taxon>
        <taxon>Actinomycetota</taxon>
        <taxon>Actinomycetes</taxon>
        <taxon>Streptosporangiales</taxon>
        <taxon>Thermomonosporaceae</taxon>
        <taxon>Actinomadura</taxon>
    </lineage>
</organism>
<gene>
    <name evidence="3" type="ORF">H4W34_000961</name>
</gene>
<dbReference type="InterPro" id="IPR018702">
    <property type="entry name" value="DUF2207"/>
</dbReference>
<name>A0ABR9JKQ0_9ACTN</name>
<keyword evidence="1" id="KW-0812">Transmembrane</keyword>
<evidence type="ECO:0000313" key="3">
    <source>
        <dbReference type="EMBL" id="MBE1531128.1"/>
    </source>
</evidence>
<feature type="domain" description="DUF2207" evidence="2">
    <location>
        <begin position="33"/>
        <end position="213"/>
    </location>
</feature>
<dbReference type="Pfam" id="PF09972">
    <property type="entry name" value="DUF2207"/>
    <property type="match status" value="1"/>
</dbReference>
<proteinExistence type="predicted"/>
<evidence type="ECO:0000313" key="4">
    <source>
        <dbReference type="Proteomes" id="UP000627838"/>
    </source>
</evidence>
<evidence type="ECO:0000259" key="2">
    <source>
        <dbReference type="Pfam" id="PF09972"/>
    </source>
</evidence>
<accession>A0ABR9JKQ0</accession>
<dbReference type="Proteomes" id="UP000627838">
    <property type="component" value="Unassembled WGS sequence"/>
</dbReference>
<sequence length="328" mass="34469">MRGRVRGPAIAAGMLLVALLVVPAAADPRVRARIPTYDVVLTLRADGVLHVRETITYDFADGGRGIVRRVRYRDGDRVYEIRDVRASSSTGAPSRVRTTRLGHHLRIGVGTGGPEVRGRQAYVIEYDVLRAFTPRAGFDELGWDAIGTEGDVPIEHAAVRVEGPVRLRHVTCRAGATDAPGASVGCARDRDGRYAIDFTQSGLAAGEGMRVRVRLPDRAVAVPPPAYAPPHWAGTWAGTAMLVLAIAALALVGRRPPRGPRPRPVPRRRPSAGTGLLAAGGALILVDVADDVLAGGPWAFSLGDASLAGLALLSAGAGILFAHGVGEP</sequence>
<protein>
    <recommendedName>
        <fullName evidence="2">DUF2207 domain-containing protein</fullName>
    </recommendedName>
</protein>
<keyword evidence="1" id="KW-1133">Transmembrane helix</keyword>
<feature type="transmembrane region" description="Helical" evidence="1">
    <location>
        <begin position="273"/>
        <end position="293"/>
    </location>
</feature>
<feature type="transmembrane region" description="Helical" evidence="1">
    <location>
        <begin position="305"/>
        <end position="325"/>
    </location>
</feature>
<keyword evidence="4" id="KW-1185">Reference proteome</keyword>
<evidence type="ECO:0000256" key="1">
    <source>
        <dbReference type="SAM" id="Phobius"/>
    </source>
</evidence>
<comment type="caution">
    <text evidence="3">The sequence shown here is derived from an EMBL/GenBank/DDBJ whole genome shotgun (WGS) entry which is preliminary data.</text>
</comment>